<gene>
    <name evidence="2" type="ORF">NSP04_11345</name>
</gene>
<dbReference type="Proteomes" id="UP001165267">
    <property type="component" value="Unassembled WGS sequence"/>
</dbReference>
<protein>
    <submittedName>
        <fullName evidence="2">Uncharacterized protein</fullName>
    </submittedName>
</protein>
<evidence type="ECO:0000256" key="1">
    <source>
        <dbReference type="SAM" id="Coils"/>
    </source>
</evidence>
<accession>A0ABT1XMC5</accession>
<organism evidence="2 3">
    <name type="scientific">Limnobacter parvus</name>
    <dbReference type="NCBI Taxonomy" id="2939690"/>
    <lineage>
        <taxon>Bacteria</taxon>
        <taxon>Pseudomonadati</taxon>
        <taxon>Pseudomonadota</taxon>
        <taxon>Betaproteobacteria</taxon>
        <taxon>Burkholderiales</taxon>
        <taxon>Burkholderiaceae</taxon>
        <taxon>Limnobacter</taxon>
    </lineage>
</organism>
<keyword evidence="1" id="KW-0175">Coiled coil</keyword>
<evidence type="ECO:0000313" key="3">
    <source>
        <dbReference type="Proteomes" id="UP001165267"/>
    </source>
</evidence>
<sequence length="139" mass="15133">MTVNPSSALPVTLGQATQIQAPAENVAQFKSLMMSIESSLGKSQSSLDDKKSSSEWAGSSLLEDTAIRVNLAEKAVHRLEKDINSKTAEMSTANDLKGNLAQLMVEQRHAQTYYFVGLNRVGEASQNFSEELQSVTRGR</sequence>
<dbReference type="RefSeq" id="WP_257512467.1">
    <property type="nucleotide sequence ID" value="NZ_JANKHG010000018.1"/>
</dbReference>
<dbReference type="EMBL" id="JANKHG010000018">
    <property type="protein sequence ID" value="MCR2747244.1"/>
    <property type="molecule type" value="Genomic_DNA"/>
</dbReference>
<comment type="caution">
    <text evidence="2">The sequence shown here is derived from an EMBL/GenBank/DDBJ whole genome shotgun (WGS) entry which is preliminary data.</text>
</comment>
<name>A0ABT1XMC5_9BURK</name>
<reference evidence="2" key="1">
    <citation type="submission" date="2022-07" db="EMBL/GenBank/DDBJ databases">
        <authorList>
            <person name="Xamxidin M."/>
        </authorList>
    </citation>
    <scope>NUCLEOTIDE SEQUENCE</scope>
    <source>
        <strain evidence="2">YS8-69</strain>
    </source>
</reference>
<keyword evidence="3" id="KW-1185">Reference proteome</keyword>
<evidence type="ECO:0000313" key="2">
    <source>
        <dbReference type="EMBL" id="MCR2747244.1"/>
    </source>
</evidence>
<proteinExistence type="predicted"/>
<feature type="coiled-coil region" evidence="1">
    <location>
        <begin position="62"/>
        <end position="89"/>
    </location>
</feature>